<keyword evidence="3" id="KW-1185">Reference proteome</keyword>
<feature type="compositionally biased region" description="Basic and acidic residues" evidence="1">
    <location>
        <begin position="296"/>
        <end position="342"/>
    </location>
</feature>
<accession>A0A0C3DVF5</accession>
<name>A0A0C3DVF5_9AGAM</name>
<feature type="region of interest" description="Disordered" evidence="1">
    <location>
        <begin position="193"/>
        <end position="222"/>
    </location>
</feature>
<organism evidence="2 3">
    <name type="scientific">Scleroderma citrinum Foug A</name>
    <dbReference type="NCBI Taxonomy" id="1036808"/>
    <lineage>
        <taxon>Eukaryota</taxon>
        <taxon>Fungi</taxon>
        <taxon>Dikarya</taxon>
        <taxon>Basidiomycota</taxon>
        <taxon>Agaricomycotina</taxon>
        <taxon>Agaricomycetes</taxon>
        <taxon>Agaricomycetidae</taxon>
        <taxon>Boletales</taxon>
        <taxon>Sclerodermatineae</taxon>
        <taxon>Sclerodermataceae</taxon>
        <taxon>Scleroderma</taxon>
    </lineage>
</organism>
<dbReference type="OrthoDB" id="2706629at2759"/>
<feature type="compositionally biased region" description="Basic residues" evidence="1">
    <location>
        <begin position="47"/>
        <end position="57"/>
    </location>
</feature>
<dbReference type="Proteomes" id="UP000053989">
    <property type="component" value="Unassembled WGS sequence"/>
</dbReference>
<dbReference type="EMBL" id="KN822065">
    <property type="protein sequence ID" value="KIM60154.1"/>
    <property type="molecule type" value="Genomic_DNA"/>
</dbReference>
<gene>
    <name evidence="2" type="ORF">SCLCIDRAFT_26794</name>
</gene>
<reference evidence="3" key="2">
    <citation type="submission" date="2015-01" db="EMBL/GenBank/DDBJ databases">
        <title>Evolutionary Origins and Diversification of the Mycorrhizal Mutualists.</title>
        <authorList>
            <consortium name="DOE Joint Genome Institute"/>
            <consortium name="Mycorrhizal Genomics Consortium"/>
            <person name="Kohler A."/>
            <person name="Kuo A."/>
            <person name="Nagy L.G."/>
            <person name="Floudas D."/>
            <person name="Copeland A."/>
            <person name="Barry K.W."/>
            <person name="Cichocki N."/>
            <person name="Veneault-Fourrey C."/>
            <person name="LaButti K."/>
            <person name="Lindquist E.A."/>
            <person name="Lipzen A."/>
            <person name="Lundell T."/>
            <person name="Morin E."/>
            <person name="Murat C."/>
            <person name="Riley R."/>
            <person name="Ohm R."/>
            <person name="Sun H."/>
            <person name="Tunlid A."/>
            <person name="Henrissat B."/>
            <person name="Grigoriev I.V."/>
            <person name="Hibbett D.S."/>
            <person name="Martin F."/>
        </authorList>
    </citation>
    <scope>NUCLEOTIDE SEQUENCE [LARGE SCALE GENOMIC DNA]</scope>
    <source>
        <strain evidence="3">Foug A</strain>
    </source>
</reference>
<proteinExistence type="predicted"/>
<evidence type="ECO:0000313" key="3">
    <source>
        <dbReference type="Proteomes" id="UP000053989"/>
    </source>
</evidence>
<dbReference type="AlphaFoldDB" id="A0A0C3DVF5"/>
<dbReference type="STRING" id="1036808.A0A0C3DVF5"/>
<evidence type="ECO:0000313" key="2">
    <source>
        <dbReference type="EMBL" id="KIM60154.1"/>
    </source>
</evidence>
<sequence length="342" mass="38507">MSSNNIGGNTGNDASGIDWKRIALPDLLKQMDDSIEVQIAKVNEQSRRRRDKIMKRAAKQEAQRKAEEEKRKAEEEAKQKAEEEEKQKAEENKCRAEEEYRAQAEVKRKQKADAAKIAQEGAQGTKPRPRWAVSQRVPNEGIKGWHPPCDHCRRSGDSKGCVLPPDTHSPTCGRCHLAKIKCHFEVSISTMERLTSREKRKESETSATAIETLPRGGEKRKRMKKVVAEAVSTEEIEKAMGSFSVAGPSTRLDPVAQVLDRRLGEVIAAINHNTRELAWLGSRMDGFAWEMQRLADAGDRKGKGKVRAEEPKDEEERSEKTEESEDGRGKDEEEDAQHDADE</sequence>
<dbReference type="HOGENOM" id="CLU_080791_0_0_1"/>
<feature type="compositionally biased region" description="Basic and acidic residues" evidence="1">
    <location>
        <begin position="194"/>
        <end position="204"/>
    </location>
</feature>
<feature type="region of interest" description="Disordered" evidence="1">
    <location>
        <begin position="295"/>
        <end position="342"/>
    </location>
</feature>
<evidence type="ECO:0000256" key="1">
    <source>
        <dbReference type="SAM" id="MobiDB-lite"/>
    </source>
</evidence>
<feature type="compositionally biased region" description="Basic and acidic residues" evidence="1">
    <location>
        <begin position="58"/>
        <end position="96"/>
    </location>
</feature>
<reference evidence="2 3" key="1">
    <citation type="submission" date="2014-04" db="EMBL/GenBank/DDBJ databases">
        <authorList>
            <consortium name="DOE Joint Genome Institute"/>
            <person name="Kuo A."/>
            <person name="Kohler A."/>
            <person name="Nagy L.G."/>
            <person name="Floudas D."/>
            <person name="Copeland A."/>
            <person name="Barry K.W."/>
            <person name="Cichocki N."/>
            <person name="Veneault-Fourrey C."/>
            <person name="LaButti K."/>
            <person name="Lindquist E.A."/>
            <person name="Lipzen A."/>
            <person name="Lundell T."/>
            <person name="Morin E."/>
            <person name="Murat C."/>
            <person name="Sun H."/>
            <person name="Tunlid A."/>
            <person name="Henrissat B."/>
            <person name="Grigoriev I.V."/>
            <person name="Hibbett D.S."/>
            <person name="Martin F."/>
            <person name="Nordberg H.P."/>
            <person name="Cantor M.N."/>
            <person name="Hua S.X."/>
        </authorList>
    </citation>
    <scope>NUCLEOTIDE SEQUENCE [LARGE SCALE GENOMIC DNA]</scope>
    <source>
        <strain evidence="2 3">Foug A</strain>
    </source>
</reference>
<feature type="region of interest" description="Disordered" evidence="1">
    <location>
        <begin position="40"/>
        <end position="96"/>
    </location>
</feature>
<feature type="region of interest" description="Disordered" evidence="1">
    <location>
        <begin position="111"/>
        <end position="132"/>
    </location>
</feature>
<protein>
    <submittedName>
        <fullName evidence="2">Uncharacterized protein</fullName>
    </submittedName>
</protein>
<dbReference type="InParanoid" id="A0A0C3DVF5"/>